<proteinExistence type="predicted"/>
<accession>F4S045</accession>
<keyword evidence="3" id="KW-1185">Reference proteome</keyword>
<protein>
    <submittedName>
        <fullName evidence="2">Uncharacterized protein</fullName>
    </submittedName>
</protein>
<feature type="region of interest" description="Disordered" evidence="1">
    <location>
        <begin position="40"/>
        <end position="131"/>
    </location>
</feature>
<dbReference type="RefSeq" id="XP_007414734.1">
    <property type="nucleotide sequence ID" value="XM_007414672.1"/>
</dbReference>
<dbReference type="InParanoid" id="F4S045"/>
<feature type="compositionally biased region" description="Low complexity" evidence="1">
    <location>
        <begin position="49"/>
        <end position="63"/>
    </location>
</feature>
<evidence type="ECO:0000313" key="2">
    <source>
        <dbReference type="EMBL" id="EGG01900.1"/>
    </source>
</evidence>
<evidence type="ECO:0000313" key="3">
    <source>
        <dbReference type="Proteomes" id="UP000001072"/>
    </source>
</evidence>
<dbReference type="HOGENOM" id="CLU_059422_0_0_1"/>
<reference evidence="3" key="1">
    <citation type="journal article" date="2011" name="Proc. Natl. Acad. Sci. U.S.A.">
        <title>Obligate biotrophy features unraveled by the genomic analysis of rust fungi.</title>
        <authorList>
            <person name="Duplessis S."/>
            <person name="Cuomo C.A."/>
            <person name="Lin Y.-C."/>
            <person name="Aerts A."/>
            <person name="Tisserant E."/>
            <person name="Veneault-Fourrey C."/>
            <person name="Joly D.L."/>
            <person name="Hacquard S."/>
            <person name="Amselem J."/>
            <person name="Cantarel B.L."/>
            <person name="Chiu R."/>
            <person name="Coutinho P.M."/>
            <person name="Feau N."/>
            <person name="Field M."/>
            <person name="Frey P."/>
            <person name="Gelhaye E."/>
            <person name="Goldberg J."/>
            <person name="Grabherr M.G."/>
            <person name="Kodira C.D."/>
            <person name="Kohler A."/>
            <person name="Kuees U."/>
            <person name="Lindquist E.A."/>
            <person name="Lucas S.M."/>
            <person name="Mago R."/>
            <person name="Mauceli E."/>
            <person name="Morin E."/>
            <person name="Murat C."/>
            <person name="Pangilinan J.L."/>
            <person name="Park R."/>
            <person name="Pearson M."/>
            <person name="Quesneville H."/>
            <person name="Rouhier N."/>
            <person name="Sakthikumar S."/>
            <person name="Salamov A.A."/>
            <person name="Schmutz J."/>
            <person name="Selles B."/>
            <person name="Shapiro H."/>
            <person name="Tanguay P."/>
            <person name="Tuskan G.A."/>
            <person name="Henrissat B."/>
            <person name="Van de Peer Y."/>
            <person name="Rouze P."/>
            <person name="Ellis J.G."/>
            <person name="Dodds P.N."/>
            <person name="Schein J.E."/>
            <person name="Zhong S."/>
            <person name="Hamelin R.C."/>
            <person name="Grigoriev I.V."/>
            <person name="Szabo L.J."/>
            <person name="Martin F."/>
        </authorList>
    </citation>
    <scope>NUCLEOTIDE SEQUENCE [LARGE SCALE GENOMIC DNA]</scope>
    <source>
        <strain evidence="3">98AG31 / pathotype 3-4-7</strain>
    </source>
</reference>
<feature type="compositionally biased region" description="Low complexity" evidence="1">
    <location>
        <begin position="82"/>
        <end position="115"/>
    </location>
</feature>
<feature type="compositionally biased region" description="Polar residues" evidence="1">
    <location>
        <begin position="69"/>
        <end position="81"/>
    </location>
</feature>
<dbReference type="EMBL" id="GL883134">
    <property type="protein sequence ID" value="EGG01900.1"/>
    <property type="molecule type" value="Genomic_DNA"/>
</dbReference>
<dbReference type="GeneID" id="18926063"/>
<name>F4S045_MELLP</name>
<gene>
    <name evidence="2" type="ORF">MELLADRAFT_117663</name>
</gene>
<sequence>MSDGVPPEIRAFIDSQLSELKGQVQSKDEDLAQLRSQLAEMKVEKKSKPSSSSRKVTTTTSEETVLRSKASTSRTSKNSAETPVKSSSQSRSTPVRSRSTPVQSASKSKSSKTVKPPTPKRHPCQIQERELPPGFKGVKDALFLTIRVLWGMTERGAVPQAPDRKTLKEFYARFNSAAEIECAADNMGALALIAQEEITTLKDARLRQKAARGTLQLQEIHIMFIHATLAKLGLRRWSPDLTESTDSLLNCACRISAISAFRQVAAGAAFDSMNLDKDYINDVPRLIRVYDHYVHFLMATRFNREQKKAGAFAEEAARKSAQTGRKRLRDHRLNFARDMKYPDRYIEILSDIAAHSDDEPSKDDSFWIVKKVSDLSRSRPIFKSLTSFLVQ</sequence>
<dbReference type="OrthoDB" id="2506630at2759"/>
<organism evidence="3">
    <name type="scientific">Melampsora larici-populina (strain 98AG31 / pathotype 3-4-7)</name>
    <name type="common">Poplar leaf rust fungus</name>
    <dbReference type="NCBI Taxonomy" id="747676"/>
    <lineage>
        <taxon>Eukaryota</taxon>
        <taxon>Fungi</taxon>
        <taxon>Dikarya</taxon>
        <taxon>Basidiomycota</taxon>
        <taxon>Pucciniomycotina</taxon>
        <taxon>Pucciniomycetes</taxon>
        <taxon>Pucciniales</taxon>
        <taxon>Melampsoraceae</taxon>
        <taxon>Melampsora</taxon>
    </lineage>
</organism>
<dbReference type="KEGG" id="mlr:MELLADRAFT_117663"/>
<dbReference type="VEuPathDB" id="FungiDB:MELLADRAFT_117663"/>
<dbReference type="AlphaFoldDB" id="F4S045"/>
<evidence type="ECO:0000256" key="1">
    <source>
        <dbReference type="SAM" id="MobiDB-lite"/>
    </source>
</evidence>
<dbReference type="Proteomes" id="UP000001072">
    <property type="component" value="Unassembled WGS sequence"/>
</dbReference>